<gene>
    <name evidence="2" type="ORF">SAMN04488519_10793</name>
</gene>
<reference evidence="3" key="1">
    <citation type="submission" date="2016-10" db="EMBL/GenBank/DDBJ databases">
        <authorList>
            <person name="Varghese N."/>
            <person name="Submissions S."/>
        </authorList>
    </citation>
    <scope>NUCLEOTIDE SEQUENCE [LARGE SCALE GENOMIC DNA]</scope>
    <source>
        <strain evidence="3">DSM 15282</strain>
    </source>
</reference>
<feature type="domain" description="Exostosin GT47" evidence="1">
    <location>
        <begin position="199"/>
        <end position="303"/>
    </location>
</feature>
<dbReference type="PANTHER" id="PTHR11062">
    <property type="entry name" value="EXOSTOSIN HEPARAN SULFATE GLYCOSYLTRANSFERASE -RELATED"/>
    <property type="match status" value="1"/>
</dbReference>
<evidence type="ECO:0000259" key="1">
    <source>
        <dbReference type="Pfam" id="PF03016"/>
    </source>
</evidence>
<proteinExistence type="predicted"/>
<dbReference type="Proteomes" id="UP000199564">
    <property type="component" value="Unassembled WGS sequence"/>
</dbReference>
<dbReference type="EMBL" id="FOVW01000007">
    <property type="protein sequence ID" value="SFO48644.1"/>
    <property type="molecule type" value="Genomic_DNA"/>
</dbReference>
<dbReference type="InterPro" id="IPR040911">
    <property type="entry name" value="Exostosin_GT47"/>
</dbReference>
<keyword evidence="3" id="KW-1185">Reference proteome</keyword>
<protein>
    <submittedName>
        <fullName evidence="2">Exostosin family protein</fullName>
    </submittedName>
</protein>
<evidence type="ECO:0000313" key="3">
    <source>
        <dbReference type="Proteomes" id="UP000199564"/>
    </source>
</evidence>
<dbReference type="GO" id="GO:0016757">
    <property type="term" value="F:glycosyltransferase activity"/>
    <property type="evidence" value="ECO:0007669"/>
    <property type="project" value="InterPro"/>
</dbReference>
<organism evidence="2 3">
    <name type="scientific">Algoriphagus ornithinivorans</name>
    <dbReference type="NCBI Taxonomy" id="226506"/>
    <lineage>
        <taxon>Bacteria</taxon>
        <taxon>Pseudomonadati</taxon>
        <taxon>Bacteroidota</taxon>
        <taxon>Cytophagia</taxon>
        <taxon>Cytophagales</taxon>
        <taxon>Cyclobacteriaceae</taxon>
        <taxon>Algoriphagus</taxon>
    </lineage>
</organism>
<evidence type="ECO:0000313" key="2">
    <source>
        <dbReference type="EMBL" id="SFO48644.1"/>
    </source>
</evidence>
<sequence>MIEKDSLQHVKLYFDQSFFPEGYVFDLFLRSTDGSIQINSEATDYFTIVEKPEDADLIFIPVPLSELVKNQIGREKIKSHVQIGRAFNKKVFVVSDADLIFNPGFDDVIILTPGAYKSLPNQISIPALLPKDPYIKWVGEVWEPIRDLSRFSVGFCGQATSHGLKYLKDRLQYLQLNAKKLLGDKTHLYIPFFFAASERAKILNHLEKSSLIDTDFLKRERYKGGGKSEDDLMQLESEFFENINRNLFTVCIRGFGNYSVRFFQTLAMGRIPVVIESDSLLPFESQLNYDKFIVKVPFENRLKADKYIHEFLKDKTLVDLQRIQSECRKVWLDYFRKPSYFKAMNIELRNYLR</sequence>
<dbReference type="InterPro" id="IPR004263">
    <property type="entry name" value="Exostosin"/>
</dbReference>
<dbReference type="RefSeq" id="WP_091654495.1">
    <property type="nucleotide sequence ID" value="NZ_FOVW01000007.1"/>
</dbReference>
<dbReference type="Pfam" id="PF03016">
    <property type="entry name" value="Exostosin_GT47"/>
    <property type="match status" value="1"/>
</dbReference>
<dbReference type="STRING" id="226506.SAMN04488519_10793"/>
<name>A0A1I5HK23_9BACT</name>
<dbReference type="AlphaFoldDB" id="A0A1I5HK23"/>
<accession>A0A1I5HK23</accession>